<comment type="subcellular location">
    <subcellularLocation>
        <location evidence="1">Nucleus</location>
        <location evidence="1">Nucleolus</location>
    </subcellularLocation>
</comment>
<dbReference type="GO" id="GO:0030687">
    <property type="term" value="C:preribosome, large subunit precursor"/>
    <property type="evidence" value="ECO:0007669"/>
    <property type="project" value="TreeGrafter"/>
</dbReference>
<dbReference type="GO" id="GO:0034399">
    <property type="term" value="C:nuclear periphery"/>
    <property type="evidence" value="ECO:0007669"/>
    <property type="project" value="TreeGrafter"/>
</dbReference>
<sequence length="344" mass="39339">MFPAFSFPIQKFHLDNIFFDLFTFCILVNMSRKTERLAKKANKKNTTPTVEKIEAAEESSDEEIPEAVAIEQDEEDNDEEESEIEEEEAISGDEEEEEQAEKQIRTIRPKINDEAAMIRITEAFKLKNLPWIETMTITSSEPVVVENVEDDMKRELAFYQQALEAAKLGRELVKKAGADFSRPEDYFAEMLKSDEHMAKIRQKLLDESASIKASEDAKRQRQLKKFGKKVQVEKQLERQKQKTEMLDKIKLLKRKRKDGEDLTLNDDFDIALEKADTKRAKTDKKSAPVKGQKRINKDLKYGSGGKKGRFAKSNTLESTSGLGGYNKMKGKPIFKGKGKSSPKK</sequence>
<dbReference type="GO" id="GO:0005730">
    <property type="term" value="C:nucleolus"/>
    <property type="evidence" value="ECO:0007669"/>
    <property type="project" value="UniProtKB-SubCell"/>
</dbReference>
<dbReference type="GO" id="GO:0042273">
    <property type="term" value="P:ribosomal large subunit biogenesis"/>
    <property type="evidence" value="ECO:0007669"/>
    <property type="project" value="TreeGrafter"/>
</dbReference>
<evidence type="ECO:0000256" key="6">
    <source>
        <dbReference type="SAM" id="MobiDB-lite"/>
    </source>
</evidence>
<evidence type="ECO:0000256" key="3">
    <source>
        <dbReference type="ARBA" id="ARBA00022517"/>
    </source>
</evidence>
<protein>
    <submittedName>
        <fullName evidence="7">Uncharacterized protein</fullName>
    </submittedName>
</protein>
<comment type="caution">
    <text evidence="7">The sequence shown here is derived from an EMBL/GenBank/DDBJ whole genome shotgun (WGS) entry which is preliminary data.</text>
</comment>
<keyword evidence="3" id="KW-0690">Ribosome biogenesis</keyword>
<dbReference type="InterPro" id="IPR008610">
    <property type="entry name" value="Ebp2"/>
</dbReference>
<dbReference type="PANTHER" id="PTHR13028">
    <property type="entry name" value="RRNA PROCESSING PROTEIN EBNA1-BINDING PROTEIN-RELATED"/>
    <property type="match status" value="1"/>
</dbReference>
<keyword evidence="8" id="KW-1185">Reference proteome</keyword>
<dbReference type="OrthoDB" id="443772at2759"/>
<dbReference type="AlphaFoldDB" id="A0A8H7R7Q3"/>
<organism evidence="7 8">
    <name type="scientific">Mucor plumbeus</name>
    <dbReference type="NCBI Taxonomy" id="97098"/>
    <lineage>
        <taxon>Eukaryota</taxon>
        <taxon>Fungi</taxon>
        <taxon>Fungi incertae sedis</taxon>
        <taxon>Mucoromycota</taxon>
        <taxon>Mucoromycotina</taxon>
        <taxon>Mucoromycetes</taxon>
        <taxon>Mucorales</taxon>
        <taxon>Mucorineae</taxon>
        <taxon>Mucoraceae</taxon>
        <taxon>Mucor</taxon>
    </lineage>
</organism>
<feature type="compositionally biased region" description="Basic residues" evidence="6">
    <location>
        <begin position="328"/>
        <end position="344"/>
    </location>
</feature>
<reference evidence="7" key="1">
    <citation type="submission" date="2020-12" db="EMBL/GenBank/DDBJ databases">
        <title>Metabolic potential, ecology and presence of endohyphal bacteria is reflected in genomic diversity of Mucoromycotina.</title>
        <authorList>
            <person name="Muszewska A."/>
            <person name="Okrasinska A."/>
            <person name="Steczkiewicz K."/>
            <person name="Drgas O."/>
            <person name="Orlowska M."/>
            <person name="Perlinska-Lenart U."/>
            <person name="Aleksandrzak-Piekarczyk T."/>
            <person name="Szatraj K."/>
            <person name="Zielenkiewicz U."/>
            <person name="Pilsyk S."/>
            <person name="Malc E."/>
            <person name="Mieczkowski P."/>
            <person name="Kruszewska J.S."/>
            <person name="Biernat P."/>
            <person name="Pawlowska J."/>
        </authorList>
    </citation>
    <scope>NUCLEOTIDE SEQUENCE</scope>
    <source>
        <strain evidence="7">CBS 226.32</strain>
    </source>
</reference>
<evidence type="ECO:0000256" key="5">
    <source>
        <dbReference type="ARBA" id="ARBA00023242"/>
    </source>
</evidence>
<evidence type="ECO:0000256" key="1">
    <source>
        <dbReference type="ARBA" id="ARBA00004604"/>
    </source>
</evidence>
<dbReference type="Proteomes" id="UP000650833">
    <property type="component" value="Unassembled WGS sequence"/>
</dbReference>
<gene>
    <name evidence="7" type="ORF">INT46_007169</name>
</gene>
<name>A0A8H7R7Q3_9FUNG</name>
<accession>A0A8H7R7Q3</accession>
<feature type="compositionally biased region" description="Basic and acidic residues" evidence="6">
    <location>
        <begin position="276"/>
        <end position="286"/>
    </location>
</feature>
<evidence type="ECO:0000256" key="4">
    <source>
        <dbReference type="ARBA" id="ARBA00023054"/>
    </source>
</evidence>
<feature type="compositionally biased region" description="Acidic residues" evidence="6">
    <location>
        <begin position="56"/>
        <end position="99"/>
    </location>
</feature>
<keyword evidence="4" id="KW-0175">Coiled coil</keyword>
<dbReference type="Pfam" id="PF05890">
    <property type="entry name" value="Ebp2"/>
    <property type="match status" value="1"/>
</dbReference>
<keyword evidence="5" id="KW-0539">Nucleus</keyword>
<dbReference type="GO" id="GO:0006364">
    <property type="term" value="P:rRNA processing"/>
    <property type="evidence" value="ECO:0007669"/>
    <property type="project" value="TreeGrafter"/>
</dbReference>
<feature type="region of interest" description="Disordered" evidence="6">
    <location>
        <begin position="276"/>
        <end position="344"/>
    </location>
</feature>
<evidence type="ECO:0000256" key="2">
    <source>
        <dbReference type="ARBA" id="ARBA00007336"/>
    </source>
</evidence>
<dbReference type="PANTHER" id="PTHR13028:SF0">
    <property type="entry name" value="RRNA-PROCESSING PROTEIN EBP2-RELATED"/>
    <property type="match status" value="1"/>
</dbReference>
<feature type="region of interest" description="Disordered" evidence="6">
    <location>
        <begin position="37"/>
        <end position="105"/>
    </location>
</feature>
<proteinExistence type="inferred from homology"/>
<dbReference type="EMBL" id="JAEPRC010000158">
    <property type="protein sequence ID" value="KAG2206174.1"/>
    <property type="molecule type" value="Genomic_DNA"/>
</dbReference>
<evidence type="ECO:0000313" key="7">
    <source>
        <dbReference type="EMBL" id="KAG2206174.1"/>
    </source>
</evidence>
<evidence type="ECO:0000313" key="8">
    <source>
        <dbReference type="Proteomes" id="UP000650833"/>
    </source>
</evidence>
<comment type="similarity">
    <text evidence="2">Belongs to the EBP2 family.</text>
</comment>